<gene>
    <name evidence="2" type="ORF">FVF58_23030</name>
</gene>
<proteinExistence type="predicted"/>
<dbReference type="GO" id="GO:0016747">
    <property type="term" value="F:acyltransferase activity, transferring groups other than amino-acyl groups"/>
    <property type="evidence" value="ECO:0007669"/>
    <property type="project" value="InterPro"/>
</dbReference>
<dbReference type="SUPFAM" id="SSF55729">
    <property type="entry name" value="Acyl-CoA N-acyltransferases (Nat)"/>
    <property type="match status" value="1"/>
</dbReference>
<keyword evidence="3" id="KW-1185">Reference proteome</keyword>
<dbReference type="InterPro" id="IPR016181">
    <property type="entry name" value="Acyl_CoA_acyltransferase"/>
</dbReference>
<dbReference type="InterPro" id="IPR000182">
    <property type="entry name" value="GNAT_dom"/>
</dbReference>
<accession>A0A5B0GZF5</accession>
<dbReference type="AlphaFoldDB" id="A0A5B0GZF5"/>
<dbReference type="Gene3D" id="3.40.630.30">
    <property type="match status" value="1"/>
</dbReference>
<dbReference type="EMBL" id="VTUZ01000015">
    <property type="protein sequence ID" value="KAA1008254.1"/>
    <property type="molecule type" value="Genomic_DNA"/>
</dbReference>
<name>A0A5B0GZF5_9BURK</name>
<protein>
    <submittedName>
        <fullName evidence="2">GNAT family N-acetyltransferase</fullName>
    </submittedName>
</protein>
<dbReference type="Pfam" id="PF00583">
    <property type="entry name" value="Acetyltransf_1"/>
    <property type="match status" value="1"/>
</dbReference>
<evidence type="ECO:0000313" key="3">
    <source>
        <dbReference type="Proteomes" id="UP000325273"/>
    </source>
</evidence>
<sequence>MIVESSKPASGIDGLRFCRACVEDAVQCAPLIYASGEREFDYFLGVPPDACIAFLEAAFRSSAGRFSWRRHHVAVDASGVVLGILAAHDGRAILWDDPHIAWALVRFFGLRRAVGMLLRGLVLESELPKPKRNQTLMAHCATVAMARSRGVFSTLFQYAIESGVFRLGAGRQLVLDVLISNHAAGALYERLGFASAAAGRNRSRRLPSVLRSTRMHLDVMPGNKEGQS</sequence>
<comment type="caution">
    <text evidence="2">The sequence shown here is derived from an EMBL/GenBank/DDBJ whole genome shotgun (WGS) entry which is preliminary data.</text>
</comment>
<evidence type="ECO:0000313" key="2">
    <source>
        <dbReference type="EMBL" id="KAA1008254.1"/>
    </source>
</evidence>
<organism evidence="2 3">
    <name type="scientific">Paraburkholderia panacisoli</name>
    <dbReference type="NCBI Taxonomy" id="2603818"/>
    <lineage>
        <taxon>Bacteria</taxon>
        <taxon>Pseudomonadati</taxon>
        <taxon>Pseudomonadota</taxon>
        <taxon>Betaproteobacteria</taxon>
        <taxon>Burkholderiales</taxon>
        <taxon>Burkholderiaceae</taxon>
        <taxon>Paraburkholderia</taxon>
    </lineage>
</organism>
<feature type="domain" description="N-acetyltransferase" evidence="1">
    <location>
        <begin position="131"/>
        <end position="193"/>
    </location>
</feature>
<dbReference type="Proteomes" id="UP000325273">
    <property type="component" value="Unassembled WGS sequence"/>
</dbReference>
<keyword evidence="2" id="KW-0808">Transferase</keyword>
<evidence type="ECO:0000259" key="1">
    <source>
        <dbReference type="Pfam" id="PF00583"/>
    </source>
</evidence>
<reference evidence="2 3" key="1">
    <citation type="submission" date="2019-08" db="EMBL/GenBank/DDBJ databases">
        <title>Paraburkholderia sp. DCY113.</title>
        <authorList>
            <person name="Kang J."/>
        </authorList>
    </citation>
    <scope>NUCLEOTIDE SEQUENCE [LARGE SCALE GENOMIC DNA]</scope>
    <source>
        <strain evidence="2 3">DCY113</strain>
    </source>
</reference>